<accession>A0A3P5WJF5</accession>
<dbReference type="Proteomes" id="UP000280861">
    <property type="component" value="Unassembled WGS sequence"/>
</dbReference>
<dbReference type="RefSeq" id="WP_124090656.1">
    <property type="nucleotide sequence ID" value="NZ_CBCRYA010000012.1"/>
</dbReference>
<feature type="transmembrane region" description="Helical" evidence="1">
    <location>
        <begin position="67"/>
        <end position="87"/>
    </location>
</feature>
<gene>
    <name evidence="2" type="ORF">PSET11_00641</name>
</gene>
<protein>
    <recommendedName>
        <fullName evidence="4">Alkaline shock response membrane anchor protein AmaP</fullName>
    </recommendedName>
</protein>
<keyword evidence="1" id="KW-0812">Transmembrane</keyword>
<reference evidence="2 3" key="1">
    <citation type="submission" date="2018-11" db="EMBL/GenBank/DDBJ databases">
        <authorList>
            <person name="Criscuolo A."/>
        </authorList>
    </citation>
    <scope>NUCLEOTIDE SEQUENCE [LARGE SCALE GENOMIC DNA]</scope>
    <source>
        <strain evidence="2">AT11b</strain>
    </source>
</reference>
<organism evidence="2 3">
    <name type="scientific">Arthrobacter ulcerisalmonis</name>
    <dbReference type="NCBI Taxonomy" id="2483813"/>
    <lineage>
        <taxon>Bacteria</taxon>
        <taxon>Bacillati</taxon>
        <taxon>Actinomycetota</taxon>
        <taxon>Actinomycetes</taxon>
        <taxon>Micrococcales</taxon>
        <taxon>Micrococcaceae</taxon>
        <taxon>Arthrobacter</taxon>
    </lineage>
</organism>
<evidence type="ECO:0000256" key="1">
    <source>
        <dbReference type="SAM" id="Phobius"/>
    </source>
</evidence>
<proteinExistence type="predicted"/>
<evidence type="ECO:0008006" key="4">
    <source>
        <dbReference type="Google" id="ProtNLM"/>
    </source>
</evidence>
<dbReference type="OrthoDB" id="5123397at2"/>
<sequence length="204" mass="21424">MNHTNRALNRLLLAIAGLILIAVGGLAAASALDARVRDSWTQSADAAVTWWQDLQSSAPLQDPFGSWWTLALIAALVVLAVLCFSWLTRQGGGRTSTGGTDVDAELGDTAVDVSYLESAVAAAVADNTSILGSSVTAWRGRRSGTRNGLRLTLQTRRGASPRDVADLAEALVSSIDELMGHRATVLVRIVSGTKSKLAGAQRTD</sequence>
<evidence type="ECO:0000313" key="3">
    <source>
        <dbReference type="Proteomes" id="UP000280861"/>
    </source>
</evidence>
<keyword evidence="1" id="KW-0472">Membrane</keyword>
<keyword evidence="3" id="KW-1185">Reference proteome</keyword>
<name>A0A3P5WJF5_9MICC</name>
<dbReference type="AlphaFoldDB" id="A0A3P5WJF5"/>
<dbReference type="EMBL" id="UXAU01000011">
    <property type="protein sequence ID" value="VDC20942.1"/>
    <property type="molecule type" value="Genomic_DNA"/>
</dbReference>
<evidence type="ECO:0000313" key="2">
    <source>
        <dbReference type="EMBL" id="VDC20942.1"/>
    </source>
</evidence>
<keyword evidence="1" id="KW-1133">Transmembrane helix</keyword>